<evidence type="ECO:0000256" key="5">
    <source>
        <dbReference type="ARBA" id="ARBA00049534"/>
    </source>
</evidence>
<name>A0ABP7L9N4_9GAMM</name>
<evidence type="ECO:0000256" key="6">
    <source>
        <dbReference type="HAMAP-Rule" id="MF_00313"/>
    </source>
</evidence>
<evidence type="ECO:0000256" key="3">
    <source>
        <dbReference type="ARBA" id="ARBA00012918"/>
    </source>
</evidence>
<proteinExistence type="inferred from homology"/>
<keyword evidence="4 6" id="KW-0378">Hydrolase</keyword>
<evidence type="ECO:0000256" key="4">
    <source>
        <dbReference type="ARBA" id="ARBA00022801"/>
    </source>
</evidence>
<comment type="catalytic activity">
    <reaction evidence="5 6">
        <text>L-glutamine + H2O = L-glutamate + NH4(+)</text>
        <dbReference type="Rhea" id="RHEA:15889"/>
        <dbReference type="ChEBI" id="CHEBI:15377"/>
        <dbReference type="ChEBI" id="CHEBI:28938"/>
        <dbReference type="ChEBI" id="CHEBI:29985"/>
        <dbReference type="ChEBI" id="CHEBI:58359"/>
        <dbReference type="EC" id="3.5.1.2"/>
    </reaction>
</comment>
<comment type="subunit">
    <text evidence="2 6">Homotetramer.</text>
</comment>
<feature type="binding site" evidence="6">
    <location>
        <position position="253"/>
    </location>
    <ligand>
        <name>substrate</name>
    </ligand>
</feature>
<feature type="binding site" evidence="6">
    <location>
        <position position="171"/>
    </location>
    <ligand>
        <name>substrate</name>
    </ligand>
</feature>
<comment type="caution">
    <text evidence="7">The sequence shown here is derived from an EMBL/GenBank/DDBJ whole genome shotgun (WGS) entry which is preliminary data.</text>
</comment>
<dbReference type="Gene3D" id="3.40.710.10">
    <property type="entry name" value="DD-peptidase/beta-lactamase superfamily"/>
    <property type="match status" value="1"/>
</dbReference>
<protein>
    <recommendedName>
        <fullName evidence="3 6">Glutaminase</fullName>
        <ecNumber evidence="3 6">3.5.1.2</ecNumber>
    </recommendedName>
</protein>
<evidence type="ECO:0000256" key="1">
    <source>
        <dbReference type="ARBA" id="ARBA00011076"/>
    </source>
</evidence>
<evidence type="ECO:0000313" key="8">
    <source>
        <dbReference type="Proteomes" id="UP001499994"/>
    </source>
</evidence>
<dbReference type="HAMAP" id="MF_00313">
    <property type="entry name" value="Glutaminase"/>
    <property type="match status" value="1"/>
</dbReference>
<sequence>MPVCDVWSGGVVTALNNALLDEILQQVRPLIGKGKVAGYIPALAEVPADRLGIAVCTVNGDMFQAGDAGERFSIQSISKVLSLTLALTRYQESEIWQRVGKEPSGLPFNSLLQLEMEQGKPRNPFINPGALVVCDMLQTRLSAPKQRMLEVVRQLACEDDLAYDARVARSEFEHSDRNAAIAYLMKSFGNFENDVLTVLRTYFHYCALRMNCVELARCFIYLANHGRDLQGKAVISPLQSRQINALMMTSGMYDGAGEFAYRVGMPGKSGVGGGIIAIVPEEMAIAVWSPELDPSGNSLAGTAALELLSERINRSIF</sequence>
<dbReference type="NCBIfam" id="TIGR03814">
    <property type="entry name" value="Gln_ase"/>
    <property type="match status" value="1"/>
</dbReference>
<comment type="similarity">
    <text evidence="1 6">Belongs to the glutaminase family.</text>
</comment>
<dbReference type="NCBIfam" id="NF002133">
    <property type="entry name" value="PRK00971.1-2"/>
    <property type="match status" value="1"/>
</dbReference>
<dbReference type="Pfam" id="PF04960">
    <property type="entry name" value="Glutaminase"/>
    <property type="match status" value="1"/>
</dbReference>
<feature type="binding site" evidence="6">
    <location>
        <position position="202"/>
    </location>
    <ligand>
        <name>substrate</name>
    </ligand>
</feature>
<dbReference type="InterPro" id="IPR015868">
    <property type="entry name" value="Glutaminase"/>
</dbReference>
<evidence type="ECO:0000256" key="2">
    <source>
        <dbReference type="ARBA" id="ARBA00011881"/>
    </source>
</evidence>
<dbReference type="EC" id="3.5.1.2" evidence="3 6"/>
<dbReference type="Proteomes" id="UP001499994">
    <property type="component" value="Unassembled WGS sequence"/>
</dbReference>
<organism evidence="7 8">
    <name type="scientific">Gibbsiella dentisursi</name>
    <dbReference type="NCBI Taxonomy" id="796890"/>
    <lineage>
        <taxon>Bacteria</taxon>
        <taxon>Pseudomonadati</taxon>
        <taxon>Pseudomonadota</taxon>
        <taxon>Gammaproteobacteria</taxon>
        <taxon>Enterobacterales</taxon>
        <taxon>Yersiniaceae</taxon>
        <taxon>Gibbsiella</taxon>
    </lineage>
</organism>
<accession>A0ABP7L9N4</accession>
<keyword evidence="6" id="KW-0007">Acetylation</keyword>
<dbReference type="PANTHER" id="PTHR12544:SF29">
    <property type="entry name" value="GLUTAMINASE"/>
    <property type="match status" value="1"/>
</dbReference>
<dbReference type="InterPro" id="IPR012338">
    <property type="entry name" value="Beta-lactam/transpept-like"/>
</dbReference>
<dbReference type="NCBIfam" id="NF002132">
    <property type="entry name" value="PRK00971.1-1"/>
    <property type="match status" value="1"/>
</dbReference>
<feature type="binding site" evidence="6">
    <location>
        <position position="76"/>
    </location>
    <ligand>
        <name>substrate</name>
    </ligand>
</feature>
<dbReference type="SUPFAM" id="SSF56601">
    <property type="entry name" value="beta-lactamase/transpeptidase-like"/>
    <property type="match status" value="1"/>
</dbReference>
<feature type="binding site" evidence="6">
    <location>
        <position position="127"/>
    </location>
    <ligand>
        <name>substrate</name>
    </ligand>
</feature>
<gene>
    <name evidence="7" type="primary">glsB</name>
    <name evidence="6" type="synonym">glsA</name>
    <name evidence="7" type="ORF">GCM10022405_23560</name>
</gene>
<reference evidence="8" key="1">
    <citation type="journal article" date="2019" name="Int. J. Syst. Evol. Microbiol.">
        <title>The Global Catalogue of Microorganisms (GCM) 10K type strain sequencing project: providing services to taxonomists for standard genome sequencing and annotation.</title>
        <authorList>
            <consortium name="The Broad Institute Genomics Platform"/>
            <consortium name="The Broad Institute Genome Sequencing Center for Infectious Disease"/>
            <person name="Wu L."/>
            <person name="Ma J."/>
        </authorList>
    </citation>
    <scope>NUCLEOTIDE SEQUENCE [LARGE SCALE GENOMIC DNA]</scope>
    <source>
        <strain evidence="8">JCM 17201</strain>
    </source>
</reference>
<dbReference type="PANTHER" id="PTHR12544">
    <property type="entry name" value="GLUTAMINASE"/>
    <property type="match status" value="1"/>
</dbReference>
<evidence type="ECO:0000313" key="7">
    <source>
        <dbReference type="EMBL" id="GAA3897615.1"/>
    </source>
</evidence>
<feature type="binding site" evidence="6">
    <location>
        <position position="271"/>
    </location>
    <ligand>
        <name>substrate</name>
    </ligand>
</feature>
<feature type="binding site" evidence="6">
    <location>
        <position position="178"/>
    </location>
    <ligand>
        <name>substrate</name>
    </ligand>
</feature>
<keyword evidence="8" id="KW-1185">Reference proteome</keyword>
<dbReference type="EMBL" id="BAABDG010000003">
    <property type="protein sequence ID" value="GAA3897615.1"/>
    <property type="molecule type" value="Genomic_DNA"/>
</dbReference>